<keyword evidence="1" id="KW-0812">Transmembrane</keyword>
<dbReference type="EMBL" id="CP042430">
    <property type="protein sequence ID" value="QEC47840.1"/>
    <property type="molecule type" value="Genomic_DNA"/>
</dbReference>
<dbReference type="KEGG" id="bsol:FSW04_09840"/>
<dbReference type="RefSeq" id="WP_146918750.1">
    <property type="nucleotide sequence ID" value="NZ_CP042430.1"/>
</dbReference>
<keyword evidence="1" id="KW-0472">Membrane</keyword>
<keyword evidence="3" id="KW-1185">Reference proteome</keyword>
<organism evidence="2 3">
    <name type="scientific">Baekduia soli</name>
    <dbReference type="NCBI Taxonomy" id="496014"/>
    <lineage>
        <taxon>Bacteria</taxon>
        <taxon>Bacillati</taxon>
        <taxon>Actinomycetota</taxon>
        <taxon>Thermoleophilia</taxon>
        <taxon>Solirubrobacterales</taxon>
        <taxon>Baekduiaceae</taxon>
        <taxon>Baekduia</taxon>
    </lineage>
</organism>
<feature type="transmembrane region" description="Helical" evidence="1">
    <location>
        <begin position="30"/>
        <end position="49"/>
    </location>
</feature>
<evidence type="ECO:0000256" key="1">
    <source>
        <dbReference type="SAM" id="Phobius"/>
    </source>
</evidence>
<gene>
    <name evidence="2" type="ORF">FSW04_09840</name>
</gene>
<evidence type="ECO:0000313" key="2">
    <source>
        <dbReference type="EMBL" id="QEC47840.1"/>
    </source>
</evidence>
<keyword evidence="1" id="KW-1133">Transmembrane helix</keyword>
<dbReference type="OrthoDB" id="5244736at2"/>
<dbReference type="Proteomes" id="UP000321805">
    <property type="component" value="Chromosome"/>
</dbReference>
<protein>
    <submittedName>
        <fullName evidence="2">Uncharacterized protein</fullName>
    </submittedName>
</protein>
<reference evidence="2 3" key="1">
    <citation type="journal article" date="2018" name="J. Microbiol.">
        <title>Baekduia soli gen. nov., sp. nov., a novel bacterium isolated from the soil of Baekdu Mountain and proposal of a novel family name, Baekduiaceae fam. nov.</title>
        <authorList>
            <person name="An D.S."/>
            <person name="Siddiqi M.Z."/>
            <person name="Kim K.H."/>
            <person name="Yu H.S."/>
            <person name="Im W.T."/>
        </authorList>
    </citation>
    <scope>NUCLEOTIDE SEQUENCE [LARGE SCALE GENOMIC DNA]</scope>
    <source>
        <strain evidence="2 3">BR7-21</strain>
    </source>
</reference>
<feature type="transmembrane region" description="Helical" evidence="1">
    <location>
        <begin position="93"/>
        <end position="112"/>
    </location>
</feature>
<name>A0A5B8U483_9ACTN</name>
<proteinExistence type="predicted"/>
<sequence length="120" mass="12544">MSRTALRNVAIVLALAAAVAFLPGGGKSATFVSSLLGVAIGVIFVLLAVRFYRENRVAIFGLGDRHRALLYGALGAVVVALAGRGRLLGTSVGTLVFFVLLLGAAAAVYAVWKHHRSYGY</sequence>
<evidence type="ECO:0000313" key="3">
    <source>
        <dbReference type="Proteomes" id="UP000321805"/>
    </source>
</evidence>
<feature type="transmembrane region" description="Helical" evidence="1">
    <location>
        <begin position="69"/>
        <end position="87"/>
    </location>
</feature>
<accession>A0A5B8U483</accession>
<dbReference type="AlphaFoldDB" id="A0A5B8U483"/>